<dbReference type="AlphaFoldDB" id="A0A5J4TR54"/>
<proteinExistence type="predicted"/>
<sequence length="220" mass="24039">MAAGIFNKLKKLIQVVGKGISWMNDKVVKSIMPITNALLSSLGPAGTMVAKGISVGSSAVDALFATSEALSSQTAIPYFMPVSFTVSIPLDDLLIFSAFSEYPNSLFVDLKIKIKNNTNALIFCQNDPVISIAKFYSICKYKLFSSGQDKLKDIDLFFRNWSLTFQYTNMYTQIGCTADLITGVRAEELTPSGLKNLVCDIKPVTVSVRNYIITAVTANM</sequence>
<dbReference type="Proteomes" id="UP000324800">
    <property type="component" value="Unassembled WGS sequence"/>
</dbReference>
<evidence type="ECO:0000313" key="2">
    <source>
        <dbReference type="Proteomes" id="UP000324800"/>
    </source>
</evidence>
<reference evidence="1 2" key="1">
    <citation type="submission" date="2019-03" db="EMBL/GenBank/DDBJ databases">
        <title>Single cell metagenomics reveals metabolic interactions within the superorganism composed of flagellate Streblomastix strix and complex community of Bacteroidetes bacteria on its surface.</title>
        <authorList>
            <person name="Treitli S.C."/>
            <person name="Kolisko M."/>
            <person name="Husnik F."/>
            <person name="Keeling P."/>
            <person name="Hampl V."/>
        </authorList>
    </citation>
    <scope>NUCLEOTIDE SEQUENCE [LARGE SCALE GENOMIC DNA]</scope>
    <source>
        <strain evidence="1">ST1C</strain>
    </source>
</reference>
<evidence type="ECO:0000313" key="1">
    <source>
        <dbReference type="EMBL" id="KAA6360372.1"/>
    </source>
</evidence>
<name>A0A5J4TR54_9EUKA</name>
<gene>
    <name evidence="1" type="ORF">EZS28_044101</name>
</gene>
<comment type="caution">
    <text evidence="1">The sequence shown here is derived from an EMBL/GenBank/DDBJ whole genome shotgun (WGS) entry which is preliminary data.</text>
</comment>
<dbReference type="EMBL" id="SNRW01027023">
    <property type="protein sequence ID" value="KAA6360372.1"/>
    <property type="molecule type" value="Genomic_DNA"/>
</dbReference>
<protein>
    <submittedName>
        <fullName evidence="1">Uncharacterized protein</fullName>
    </submittedName>
</protein>
<organism evidence="1 2">
    <name type="scientific">Streblomastix strix</name>
    <dbReference type="NCBI Taxonomy" id="222440"/>
    <lineage>
        <taxon>Eukaryota</taxon>
        <taxon>Metamonada</taxon>
        <taxon>Preaxostyla</taxon>
        <taxon>Oxymonadida</taxon>
        <taxon>Streblomastigidae</taxon>
        <taxon>Streblomastix</taxon>
    </lineage>
</organism>
<accession>A0A5J4TR54</accession>